<dbReference type="GeneID" id="98172729"/>
<evidence type="ECO:0008006" key="5">
    <source>
        <dbReference type="Google" id="ProtNLM"/>
    </source>
</evidence>
<feature type="compositionally biased region" description="Polar residues" evidence="1">
    <location>
        <begin position="1"/>
        <end position="23"/>
    </location>
</feature>
<accession>A0ABQ0G266</accession>
<feature type="region of interest" description="Disordered" evidence="1">
    <location>
        <begin position="111"/>
        <end position="140"/>
    </location>
</feature>
<feature type="region of interest" description="Disordered" evidence="1">
    <location>
        <begin position="1"/>
        <end position="30"/>
    </location>
</feature>
<gene>
    <name evidence="3" type="ORF">MFIFM68171_01984</name>
</gene>
<organism evidence="3 4">
    <name type="scientific">Madurella fahalii</name>
    <dbReference type="NCBI Taxonomy" id="1157608"/>
    <lineage>
        <taxon>Eukaryota</taxon>
        <taxon>Fungi</taxon>
        <taxon>Dikarya</taxon>
        <taxon>Ascomycota</taxon>
        <taxon>Pezizomycotina</taxon>
        <taxon>Sordariomycetes</taxon>
        <taxon>Sordariomycetidae</taxon>
        <taxon>Sordariales</taxon>
        <taxon>Sordariales incertae sedis</taxon>
        <taxon>Madurella</taxon>
    </lineage>
</organism>
<keyword evidence="2" id="KW-1133">Transmembrane helix</keyword>
<evidence type="ECO:0000313" key="4">
    <source>
        <dbReference type="Proteomes" id="UP001628179"/>
    </source>
</evidence>
<sequence length="241" mass="25692">MFSTRASPESQSQDYHSAPQAVTGSGHGQDGLQVAQWSYDRHQPSTAKEGSEKIEVYQKQLQDYQQKRVGTLANMKKSTFWLILGLVSIIIIGVSVGGAVGGTMQVAANNGNSQSSASTSSPPSSATTLPSPTRDCPDSDGTTFKSAYTLGSQGAVPETAGLHFVKHCSTGHPGNTIASGYVQSFNHCIELCASLNFWAKNRRCVSVDYRFQGAREPNNCWAHNSTTGSNAENDIDSAILV</sequence>
<keyword evidence="4" id="KW-1185">Reference proteome</keyword>
<comment type="caution">
    <text evidence="3">The sequence shown here is derived from an EMBL/GenBank/DDBJ whole genome shotgun (WGS) entry which is preliminary data.</text>
</comment>
<evidence type="ECO:0000256" key="1">
    <source>
        <dbReference type="SAM" id="MobiDB-lite"/>
    </source>
</evidence>
<name>A0ABQ0G266_9PEZI</name>
<proteinExistence type="predicted"/>
<dbReference type="RefSeq" id="XP_070913507.1">
    <property type="nucleotide sequence ID" value="XM_071057406.1"/>
</dbReference>
<evidence type="ECO:0000256" key="2">
    <source>
        <dbReference type="SAM" id="Phobius"/>
    </source>
</evidence>
<keyword evidence="2" id="KW-0812">Transmembrane</keyword>
<feature type="transmembrane region" description="Helical" evidence="2">
    <location>
        <begin position="80"/>
        <end position="100"/>
    </location>
</feature>
<dbReference type="Proteomes" id="UP001628179">
    <property type="component" value="Unassembled WGS sequence"/>
</dbReference>
<dbReference type="EMBL" id="BAAFSV010000001">
    <property type="protein sequence ID" value="GAB1311774.1"/>
    <property type="molecule type" value="Genomic_DNA"/>
</dbReference>
<feature type="compositionally biased region" description="Low complexity" evidence="1">
    <location>
        <begin position="111"/>
        <end position="133"/>
    </location>
</feature>
<keyword evidence="2" id="KW-0472">Membrane</keyword>
<reference evidence="3 4" key="1">
    <citation type="submission" date="2024-09" db="EMBL/GenBank/DDBJ databases">
        <title>Itraconazole resistance in Madurella fahalii resulting from another homologue of gene encoding cytochrome P450 14-alpha sterol demethylase (CYP51).</title>
        <authorList>
            <person name="Yoshioka I."/>
            <person name="Fahal A.H."/>
            <person name="Kaneko S."/>
            <person name="Yaguchi T."/>
        </authorList>
    </citation>
    <scope>NUCLEOTIDE SEQUENCE [LARGE SCALE GENOMIC DNA]</scope>
    <source>
        <strain evidence="3 4">IFM 68171</strain>
    </source>
</reference>
<protein>
    <recommendedName>
        <fullName evidence="5">Apple domain-containing protein</fullName>
    </recommendedName>
</protein>
<evidence type="ECO:0000313" key="3">
    <source>
        <dbReference type="EMBL" id="GAB1311774.1"/>
    </source>
</evidence>